<name>A0A964T6X6_9HYPH</name>
<feature type="region of interest" description="Disordered" evidence="1">
    <location>
        <begin position="107"/>
        <end position="131"/>
    </location>
</feature>
<dbReference type="RefSeq" id="WP_161141306.1">
    <property type="nucleotide sequence ID" value="NZ_SPKJ01000055.1"/>
</dbReference>
<dbReference type="InterPro" id="IPR027372">
    <property type="entry name" value="Phytase-like_dom"/>
</dbReference>
<protein>
    <submittedName>
        <fullName evidence="4">Esterase-like activity of phytase family protein</fullName>
    </submittedName>
</protein>
<evidence type="ECO:0000313" key="4">
    <source>
        <dbReference type="EMBL" id="MYZ48959.1"/>
    </source>
</evidence>
<dbReference type="PANTHER" id="PTHR37957:SF1">
    <property type="entry name" value="PHYTASE-LIKE DOMAIN-CONTAINING PROTEIN"/>
    <property type="match status" value="1"/>
</dbReference>
<comment type="caution">
    <text evidence="4">The sequence shown here is derived from an EMBL/GenBank/DDBJ whole genome shotgun (WGS) entry which is preliminary data.</text>
</comment>
<organism evidence="4 5">
    <name type="scientific">Propylenella binzhouense</name>
    <dbReference type="NCBI Taxonomy" id="2555902"/>
    <lineage>
        <taxon>Bacteria</taxon>
        <taxon>Pseudomonadati</taxon>
        <taxon>Pseudomonadota</taxon>
        <taxon>Alphaproteobacteria</taxon>
        <taxon>Hyphomicrobiales</taxon>
        <taxon>Propylenellaceae</taxon>
        <taxon>Propylenella</taxon>
    </lineage>
</organism>
<dbReference type="Pfam" id="PF13449">
    <property type="entry name" value="Phytase-like"/>
    <property type="match status" value="1"/>
</dbReference>
<dbReference type="EMBL" id="SPKJ01000055">
    <property type="protein sequence ID" value="MYZ48959.1"/>
    <property type="molecule type" value="Genomic_DNA"/>
</dbReference>
<proteinExistence type="predicted"/>
<feature type="signal peptide" evidence="2">
    <location>
        <begin position="1"/>
        <end position="22"/>
    </location>
</feature>
<reference evidence="4" key="1">
    <citation type="submission" date="2019-03" db="EMBL/GenBank/DDBJ databases">
        <title>Afifella sp. nov., isolated from activated sludge.</title>
        <authorList>
            <person name="Li Q."/>
            <person name="Liu Y."/>
        </authorList>
    </citation>
    <scope>NUCLEOTIDE SEQUENCE</scope>
    <source>
        <strain evidence="4">L72</strain>
    </source>
</reference>
<dbReference type="Proteomes" id="UP000773614">
    <property type="component" value="Unassembled WGS sequence"/>
</dbReference>
<evidence type="ECO:0000256" key="1">
    <source>
        <dbReference type="SAM" id="MobiDB-lite"/>
    </source>
</evidence>
<dbReference type="OrthoDB" id="9798539at2"/>
<gene>
    <name evidence="4" type="ORF">E4O86_14685</name>
</gene>
<dbReference type="AlphaFoldDB" id="A0A964T6X6"/>
<dbReference type="SUPFAM" id="SSF63825">
    <property type="entry name" value="YWTD domain"/>
    <property type="match status" value="1"/>
</dbReference>
<evidence type="ECO:0000256" key="2">
    <source>
        <dbReference type="SAM" id="SignalP"/>
    </source>
</evidence>
<keyword evidence="5" id="KW-1185">Reference proteome</keyword>
<feature type="chain" id="PRO_5036728778" evidence="2">
    <location>
        <begin position="23"/>
        <end position="371"/>
    </location>
</feature>
<evidence type="ECO:0000259" key="3">
    <source>
        <dbReference type="Pfam" id="PF13449"/>
    </source>
</evidence>
<accession>A0A964T6X6</accession>
<dbReference type="PANTHER" id="PTHR37957">
    <property type="entry name" value="BLR7070 PROTEIN"/>
    <property type="match status" value="1"/>
</dbReference>
<feature type="domain" description="Phytase-like" evidence="3">
    <location>
        <begin position="47"/>
        <end position="355"/>
    </location>
</feature>
<keyword evidence="2" id="KW-0732">Signal</keyword>
<sequence length="371" mass="39144">MHSAALPAFLAGILVAAGAAQAEPAIGGLRYIGRATVPNDAMVDGTLVGGLSGLAYDPKTGLWYVLSDDRSDKAPARFYAAELTYGGEAFTEARMVRAVTLKTAGGQPYPNRKTGGDVQDPESISIDPQTGNLWWGTEADRKLGISPAVHISTPEGAAAGEIAMPAMFTVHPGEERGPRDNLGFEGLSFSPDGRSVWVAMESALYEDGPVATVDAGTTARLTRISRDGEVIAQYAYPLDPIQAKPTGKSADNGLSEFIALDDTRGLALERSGVEGADGIWTLYIRVYETDTAGAADVKDVPALAGTEIRPVSKRLVLDLSKDPAIGRVDNIEAMSFGPLLPNGHRSLVLASDNNFNPASQVTEFLLFDVLP</sequence>
<evidence type="ECO:0000313" key="5">
    <source>
        <dbReference type="Proteomes" id="UP000773614"/>
    </source>
</evidence>